<evidence type="ECO:0000259" key="1">
    <source>
        <dbReference type="Pfam" id="PF01370"/>
    </source>
</evidence>
<dbReference type="InterPro" id="IPR036291">
    <property type="entry name" value="NAD(P)-bd_dom_sf"/>
</dbReference>
<dbReference type="InterPro" id="IPR001509">
    <property type="entry name" value="Epimerase_deHydtase"/>
</dbReference>
<name>A0A0F9KPP8_9ZZZZ</name>
<comment type="caution">
    <text evidence="2">The sequence shown here is derived from an EMBL/GenBank/DDBJ whole genome shotgun (WGS) entry which is preliminary data.</text>
</comment>
<dbReference type="PANTHER" id="PTHR43245:SF13">
    <property type="entry name" value="UDP-D-APIOSE_UDP-D-XYLOSE SYNTHASE 2"/>
    <property type="match status" value="1"/>
</dbReference>
<dbReference type="InterPro" id="IPR050177">
    <property type="entry name" value="Lipid_A_modif_metabolic_enz"/>
</dbReference>
<accession>A0A0F9KPP8</accession>
<feature type="domain" description="NAD-dependent epimerase/dehydratase" evidence="1">
    <location>
        <begin position="5"/>
        <end position="187"/>
    </location>
</feature>
<proteinExistence type="predicted"/>
<evidence type="ECO:0000313" key="2">
    <source>
        <dbReference type="EMBL" id="KKM83883.1"/>
    </source>
</evidence>
<reference evidence="2" key="1">
    <citation type="journal article" date="2015" name="Nature">
        <title>Complex archaea that bridge the gap between prokaryotes and eukaryotes.</title>
        <authorList>
            <person name="Spang A."/>
            <person name="Saw J.H."/>
            <person name="Jorgensen S.L."/>
            <person name="Zaremba-Niedzwiedzka K."/>
            <person name="Martijn J."/>
            <person name="Lind A.E."/>
            <person name="van Eijk R."/>
            <person name="Schleper C."/>
            <person name="Guy L."/>
            <person name="Ettema T.J."/>
        </authorList>
    </citation>
    <scope>NUCLEOTIDE SEQUENCE</scope>
</reference>
<protein>
    <recommendedName>
        <fullName evidence="1">NAD-dependent epimerase/dehydratase domain-containing protein</fullName>
    </recommendedName>
</protein>
<dbReference type="SUPFAM" id="SSF51735">
    <property type="entry name" value="NAD(P)-binding Rossmann-fold domains"/>
    <property type="match status" value="1"/>
</dbReference>
<dbReference type="Pfam" id="PF01370">
    <property type="entry name" value="Epimerase"/>
    <property type="match status" value="1"/>
</dbReference>
<dbReference type="EMBL" id="LAZR01007650">
    <property type="protein sequence ID" value="KKM83883.1"/>
    <property type="molecule type" value="Genomic_DNA"/>
</dbReference>
<organism evidence="2">
    <name type="scientific">marine sediment metagenome</name>
    <dbReference type="NCBI Taxonomy" id="412755"/>
    <lineage>
        <taxon>unclassified sequences</taxon>
        <taxon>metagenomes</taxon>
        <taxon>ecological metagenomes</taxon>
    </lineage>
</organism>
<gene>
    <name evidence="2" type="ORF">LCGC14_1304800</name>
</gene>
<dbReference type="Gene3D" id="3.40.50.720">
    <property type="entry name" value="NAD(P)-binding Rossmann-like Domain"/>
    <property type="match status" value="1"/>
</dbReference>
<dbReference type="PANTHER" id="PTHR43245">
    <property type="entry name" value="BIFUNCTIONAL POLYMYXIN RESISTANCE PROTEIN ARNA"/>
    <property type="match status" value="1"/>
</dbReference>
<dbReference type="AlphaFoldDB" id="A0A0F9KPP8"/>
<sequence>MKVGVTGGYGFIGSYLPEDWTKISKDARKIKPRDVKDFDCIVHLAALTSVDESFISPVRYFDNNVAGTSNVLKCCLKHKVRVIFASSSGIGFSKSFSKASPYMQTKIMGEALCDYYNKAGLSTIILRFHNVYGKGCKGVIYNFLNCSEPYITGNGLQGRDFVHVKDVANAIEAATVFGKSCKPYEIGTGVEATILELAYLMNLQDKVKHVEARPNEIEDAVADTREAKEDLQWAPR</sequence>